<keyword evidence="1" id="KW-0472">Membrane</keyword>
<dbReference type="AlphaFoldDB" id="A0A1W2C7E5"/>
<organism evidence="2 3">
    <name type="scientific">Desulfocicer vacuolatum DSM 3385</name>
    <dbReference type="NCBI Taxonomy" id="1121400"/>
    <lineage>
        <taxon>Bacteria</taxon>
        <taxon>Pseudomonadati</taxon>
        <taxon>Thermodesulfobacteriota</taxon>
        <taxon>Desulfobacteria</taxon>
        <taxon>Desulfobacterales</taxon>
        <taxon>Desulfobacteraceae</taxon>
        <taxon>Desulfocicer</taxon>
    </lineage>
</organism>
<dbReference type="Proteomes" id="UP000192418">
    <property type="component" value="Unassembled WGS sequence"/>
</dbReference>
<keyword evidence="3" id="KW-1185">Reference proteome</keyword>
<proteinExistence type="predicted"/>
<evidence type="ECO:0000313" key="2">
    <source>
        <dbReference type="EMBL" id="SMC80924.1"/>
    </source>
</evidence>
<sequence length="117" mass="13557">MKQSSIEIANNFMSVGKRDLKVMAVENKKLLSKKKEGLIRRDIQNRMKESYRYSSWESIKNYLQTDTVLDSSWLGVWRYSAVFPACMDLVNNVCKAILTSFFPASWAGIVMLNFYIV</sequence>
<reference evidence="2 3" key="1">
    <citation type="submission" date="2017-04" db="EMBL/GenBank/DDBJ databases">
        <authorList>
            <person name="Afonso C.L."/>
            <person name="Miller P.J."/>
            <person name="Scott M.A."/>
            <person name="Spackman E."/>
            <person name="Goraichik I."/>
            <person name="Dimitrov K.M."/>
            <person name="Suarez D.L."/>
            <person name="Swayne D.E."/>
        </authorList>
    </citation>
    <scope>NUCLEOTIDE SEQUENCE [LARGE SCALE GENOMIC DNA]</scope>
    <source>
        <strain evidence="2 3">DSM 3385</strain>
    </source>
</reference>
<gene>
    <name evidence="2" type="ORF">SAMN02746065_1117</name>
</gene>
<keyword evidence="1" id="KW-1133">Transmembrane helix</keyword>
<evidence type="ECO:0000256" key="1">
    <source>
        <dbReference type="SAM" id="Phobius"/>
    </source>
</evidence>
<accession>A0A1W2C7E5</accession>
<dbReference type="EMBL" id="FWXY01000011">
    <property type="protein sequence ID" value="SMC80924.1"/>
    <property type="molecule type" value="Genomic_DNA"/>
</dbReference>
<protein>
    <submittedName>
        <fullName evidence="2">Uncharacterized protein</fullName>
    </submittedName>
</protein>
<name>A0A1W2C7E5_9BACT</name>
<keyword evidence="1" id="KW-0812">Transmembrane</keyword>
<evidence type="ECO:0000313" key="3">
    <source>
        <dbReference type="Proteomes" id="UP000192418"/>
    </source>
</evidence>
<dbReference type="STRING" id="1121400.SAMN02746065_1117"/>
<feature type="transmembrane region" description="Helical" evidence="1">
    <location>
        <begin position="96"/>
        <end position="116"/>
    </location>
</feature>